<dbReference type="GO" id="GO:0016620">
    <property type="term" value="F:oxidoreductase activity, acting on the aldehyde or oxo group of donors, NAD or NADP as acceptor"/>
    <property type="evidence" value="ECO:0007669"/>
    <property type="project" value="InterPro"/>
</dbReference>
<organism evidence="4 5">
    <name type="scientific">Actinophytocola oryzae</name>
    <dbReference type="NCBI Taxonomy" id="502181"/>
    <lineage>
        <taxon>Bacteria</taxon>
        <taxon>Bacillati</taxon>
        <taxon>Actinomycetota</taxon>
        <taxon>Actinomycetes</taxon>
        <taxon>Pseudonocardiales</taxon>
        <taxon>Pseudonocardiaceae</taxon>
    </lineage>
</organism>
<dbReference type="Pfam" id="PF00171">
    <property type="entry name" value="Aldedh"/>
    <property type="match status" value="1"/>
</dbReference>
<dbReference type="PANTHER" id="PTHR11699">
    <property type="entry name" value="ALDEHYDE DEHYDROGENASE-RELATED"/>
    <property type="match status" value="1"/>
</dbReference>
<comment type="similarity">
    <text evidence="1">Belongs to the aldehyde dehydrogenase family.</text>
</comment>
<feature type="domain" description="Aldehyde dehydrogenase" evidence="3">
    <location>
        <begin position="1"/>
        <end position="39"/>
    </location>
</feature>
<evidence type="ECO:0000259" key="3">
    <source>
        <dbReference type="Pfam" id="PF00171"/>
    </source>
</evidence>
<name>A0A4R7VFM1_9PSEU</name>
<protein>
    <submittedName>
        <fullName evidence="4">Aldehyde dehydrogenase family protein</fullName>
    </submittedName>
</protein>
<evidence type="ECO:0000256" key="2">
    <source>
        <dbReference type="ARBA" id="ARBA00023002"/>
    </source>
</evidence>
<keyword evidence="2" id="KW-0560">Oxidoreductase</keyword>
<evidence type="ECO:0000313" key="4">
    <source>
        <dbReference type="EMBL" id="TDV48044.1"/>
    </source>
</evidence>
<comment type="caution">
    <text evidence="4">The sequence shown here is derived from an EMBL/GenBank/DDBJ whole genome shotgun (WGS) entry which is preliminary data.</text>
</comment>
<proteinExistence type="inferred from homology"/>
<dbReference type="FunFam" id="3.40.605.10:FF:000026">
    <property type="entry name" value="Aldehyde dehydrogenase, putative"/>
    <property type="match status" value="1"/>
</dbReference>
<keyword evidence="5" id="KW-1185">Reference proteome</keyword>
<accession>A0A4R7VFM1</accession>
<dbReference type="Gene3D" id="3.40.605.10">
    <property type="entry name" value="Aldehyde Dehydrogenase, Chain A, domain 1"/>
    <property type="match status" value="1"/>
</dbReference>
<dbReference type="InterPro" id="IPR016163">
    <property type="entry name" value="Ald_DH_C"/>
</dbReference>
<dbReference type="Gene3D" id="3.40.309.10">
    <property type="entry name" value="Aldehyde Dehydrogenase, Chain A, domain 2"/>
    <property type="match status" value="1"/>
</dbReference>
<dbReference type="Proteomes" id="UP000294927">
    <property type="component" value="Unassembled WGS sequence"/>
</dbReference>
<gene>
    <name evidence="4" type="ORF">CLV71_109289</name>
</gene>
<dbReference type="SUPFAM" id="SSF53720">
    <property type="entry name" value="ALDH-like"/>
    <property type="match status" value="1"/>
</dbReference>
<evidence type="ECO:0000256" key="1">
    <source>
        <dbReference type="ARBA" id="ARBA00009986"/>
    </source>
</evidence>
<dbReference type="InterPro" id="IPR015590">
    <property type="entry name" value="Aldehyde_DH_dom"/>
</dbReference>
<reference evidence="4 5" key="1">
    <citation type="submission" date="2019-03" db="EMBL/GenBank/DDBJ databases">
        <title>Genomic Encyclopedia of Archaeal and Bacterial Type Strains, Phase II (KMG-II): from individual species to whole genera.</title>
        <authorList>
            <person name="Goeker M."/>
        </authorList>
    </citation>
    <scope>NUCLEOTIDE SEQUENCE [LARGE SCALE GENOMIC DNA]</scope>
    <source>
        <strain evidence="4 5">DSM 45499</strain>
    </source>
</reference>
<dbReference type="AlphaFoldDB" id="A0A4R7VFM1"/>
<sequence length="44" mass="4993">MNTWNVFDAALPFGGYKESGWGREMGQAVFDNYMETKTVITDLT</sequence>
<dbReference type="EMBL" id="SOCP01000009">
    <property type="protein sequence ID" value="TDV48044.1"/>
    <property type="molecule type" value="Genomic_DNA"/>
</dbReference>
<dbReference type="InterPro" id="IPR016162">
    <property type="entry name" value="Ald_DH_N"/>
</dbReference>
<evidence type="ECO:0000313" key="5">
    <source>
        <dbReference type="Proteomes" id="UP000294927"/>
    </source>
</evidence>
<dbReference type="InterPro" id="IPR016161">
    <property type="entry name" value="Ald_DH/histidinol_DH"/>
</dbReference>